<feature type="transmembrane region" description="Helical" evidence="1">
    <location>
        <begin position="379"/>
        <end position="396"/>
    </location>
</feature>
<keyword evidence="1" id="KW-0812">Transmembrane</keyword>
<dbReference type="GO" id="GO:0016747">
    <property type="term" value="F:acyltransferase activity, transferring groups other than amino-acyl groups"/>
    <property type="evidence" value="ECO:0007669"/>
    <property type="project" value="InterPro"/>
</dbReference>
<dbReference type="InterPro" id="IPR050879">
    <property type="entry name" value="Acyltransferase_3"/>
</dbReference>
<feature type="transmembrane region" description="Helical" evidence="1">
    <location>
        <begin position="329"/>
        <end position="348"/>
    </location>
</feature>
<dbReference type="EnsemblFungi" id="EJT72129">
    <property type="protein sequence ID" value="EJT72129"/>
    <property type="gene ID" value="GGTG_08997"/>
</dbReference>
<reference evidence="3" key="3">
    <citation type="submission" date="2010-09" db="EMBL/GenBank/DDBJ databases">
        <title>Annotation of Gaeumannomyces graminis var. tritici R3-111a-1.</title>
        <authorList>
            <consortium name="The Broad Institute Genome Sequencing Platform"/>
            <person name="Ma L.-J."/>
            <person name="Dead R."/>
            <person name="Young S.K."/>
            <person name="Zeng Q."/>
            <person name="Gargeya S."/>
            <person name="Fitzgerald M."/>
            <person name="Haas B."/>
            <person name="Abouelleil A."/>
            <person name="Alvarado L."/>
            <person name="Arachchi H.M."/>
            <person name="Berlin A."/>
            <person name="Brown A."/>
            <person name="Chapman S.B."/>
            <person name="Chen Z."/>
            <person name="Dunbar C."/>
            <person name="Freedman E."/>
            <person name="Gearin G."/>
            <person name="Gellesch M."/>
            <person name="Goldberg J."/>
            <person name="Griggs A."/>
            <person name="Gujja S."/>
            <person name="Heiman D."/>
            <person name="Howarth C."/>
            <person name="Larson L."/>
            <person name="Lui A."/>
            <person name="MacDonald P.J.P."/>
            <person name="Mehta T."/>
            <person name="Montmayeur A."/>
            <person name="Murphy C."/>
            <person name="Neiman D."/>
            <person name="Pearson M."/>
            <person name="Priest M."/>
            <person name="Roberts A."/>
            <person name="Saif S."/>
            <person name="Shea T."/>
            <person name="Shenoy N."/>
            <person name="Sisk P."/>
            <person name="Stolte C."/>
            <person name="Sykes S."/>
            <person name="Yandava C."/>
            <person name="Wortman J."/>
            <person name="Nusbaum C."/>
            <person name="Birren B."/>
        </authorList>
    </citation>
    <scope>NUCLEOTIDE SEQUENCE</scope>
    <source>
        <strain evidence="3">R3-111a-1</strain>
    </source>
</reference>
<dbReference type="Proteomes" id="UP000006039">
    <property type="component" value="Unassembled WGS sequence"/>
</dbReference>
<feature type="transmembrane region" description="Helical" evidence="1">
    <location>
        <begin position="234"/>
        <end position="252"/>
    </location>
</feature>
<dbReference type="Pfam" id="PF01757">
    <property type="entry name" value="Acyl_transf_3"/>
    <property type="match status" value="1"/>
</dbReference>
<reference evidence="5" key="1">
    <citation type="submission" date="2010-07" db="EMBL/GenBank/DDBJ databases">
        <title>The genome sequence of Gaeumannomyces graminis var. tritici strain R3-111a-1.</title>
        <authorList>
            <consortium name="The Broad Institute Genome Sequencing Platform"/>
            <person name="Ma L.-J."/>
            <person name="Dead R."/>
            <person name="Young S."/>
            <person name="Zeng Q."/>
            <person name="Koehrsen M."/>
            <person name="Alvarado L."/>
            <person name="Berlin A."/>
            <person name="Chapman S.B."/>
            <person name="Chen Z."/>
            <person name="Freedman E."/>
            <person name="Gellesch M."/>
            <person name="Goldberg J."/>
            <person name="Griggs A."/>
            <person name="Gujja S."/>
            <person name="Heilman E.R."/>
            <person name="Heiman D."/>
            <person name="Hepburn T."/>
            <person name="Howarth C."/>
            <person name="Jen D."/>
            <person name="Larson L."/>
            <person name="Mehta T."/>
            <person name="Neiman D."/>
            <person name="Pearson M."/>
            <person name="Roberts A."/>
            <person name="Saif S."/>
            <person name="Shea T."/>
            <person name="Shenoy N."/>
            <person name="Sisk P."/>
            <person name="Stolte C."/>
            <person name="Sykes S."/>
            <person name="Walk T."/>
            <person name="White J."/>
            <person name="Yandava C."/>
            <person name="Haas B."/>
            <person name="Nusbaum C."/>
            <person name="Birren B."/>
        </authorList>
    </citation>
    <scope>NUCLEOTIDE SEQUENCE [LARGE SCALE GENOMIC DNA]</scope>
    <source>
        <strain evidence="5">R3-111a-1</strain>
    </source>
</reference>
<dbReference type="OrthoDB" id="5819582at2759"/>
<keyword evidence="1" id="KW-1133">Transmembrane helix</keyword>
<sequence length="561" mass="63201">MANSKKSDDVLDEKSSAWTQEVVTPGKLSKAVAVVLFILPSFFSKPFQRFVLRSKSGVEPQPSLNATSYLDGLRGMAALIVYMFHYSYRWYGRLGHGWGSDEADHWFLQLPIIRVIHSGRASVTTFFVISGFVLTVRPLTLLHRGQPDRLFDALGGALFRRPFRLFLPITASTAIIATLCQLNVFNRYAAPPTHANTPGQQFQHWIRSLVDLWNPFGAINGRKTRYGNPYDGNLWTIPVEFKGSVLVFLLLLALLRARCWIRLMVVATSTCWLIHREDFDMALFTGGLFLAELSIILPPARARAAPTGRWGRLLALVTRREKNARLMHLLRHAATIACFLVSLWLTGYPQDNGQKSPWYQTLSKITPTVFATNEESKQFFWLGCGSLLLFASLMYSPPLRMATASDGMSRDSDPYSPQATSLLGQSPVSNEDQGFNPAAQPLLQRPFTTRFVQYLGRHSYSLYLAHDSVNHVVCNSYLRPANAAFAQAEAAHKQLVAEGNRIVEAAALMEAAQWAYWRTFLLATFMNTLVLFCVSDLFTRAVDVNCVKMARRFQRWAWGRS</sequence>
<evidence type="ECO:0000313" key="3">
    <source>
        <dbReference type="EMBL" id="EJT72129.1"/>
    </source>
</evidence>
<dbReference type="STRING" id="644352.J3P656"/>
<accession>J3P656</accession>
<keyword evidence="1" id="KW-0472">Membrane</keyword>
<dbReference type="HOGENOM" id="CLU_005679_13_2_1"/>
<evidence type="ECO:0000256" key="1">
    <source>
        <dbReference type="SAM" id="Phobius"/>
    </source>
</evidence>
<keyword evidence="5" id="KW-1185">Reference proteome</keyword>
<dbReference type="VEuPathDB" id="FungiDB:GGTG_08997"/>
<gene>
    <name evidence="4" type="primary">20349455</name>
    <name evidence="3" type="ORF">GGTG_08997</name>
</gene>
<reference evidence="4" key="4">
    <citation type="journal article" date="2015" name="G3 (Bethesda)">
        <title>Genome sequences of three phytopathogenic species of the Magnaporthaceae family of fungi.</title>
        <authorList>
            <person name="Okagaki L.H."/>
            <person name="Nunes C.C."/>
            <person name="Sailsbery J."/>
            <person name="Clay B."/>
            <person name="Brown D."/>
            <person name="John T."/>
            <person name="Oh Y."/>
            <person name="Young N."/>
            <person name="Fitzgerald M."/>
            <person name="Haas B.J."/>
            <person name="Zeng Q."/>
            <person name="Young S."/>
            <person name="Adiconis X."/>
            <person name="Fan L."/>
            <person name="Levin J.Z."/>
            <person name="Mitchell T.K."/>
            <person name="Okubara P.A."/>
            <person name="Farman M.L."/>
            <person name="Kohn L.M."/>
            <person name="Birren B."/>
            <person name="Ma L.-J."/>
            <person name="Dean R.A."/>
        </authorList>
    </citation>
    <scope>NUCLEOTIDE SEQUENCE</scope>
    <source>
        <strain evidence="4">R3-111a-1</strain>
    </source>
</reference>
<reference evidence="4" key="5">
    <citation type="submission" date="2018-04" db="UniProtKB">
        <authorList>
            <consortium name="EnsemblFungi"/>
        </authorList>
    </citation>
    <scope>IDENTIFICATION</scope>
    <source>
        <strain evidence="4">R3-111a-1</strain>
    </source>
</reference>
<protein>
    <recommendedName>
        <fullName evidence="2">Acyltransferase 3 domain-containing protein</fullName>
    </recommendedName>
</protein>
<evidence type="ECO:0000259" key="2">
    <source>
        <dbReference type="Pfam" id="PF01757"/>
    </source>
</evidence>
<proteinExistence type="predicted"/>
<reference evidence="3" key="2">
    <citation type="submission" date="2010-07" db="EMBL/GenBank/DDBJ databases">
        <authorList>
            <consortium name="The Broad Institute Genome Sequencing Platform"/>
            <consortium name="Broad Institute Genome Sequencing Center for Infectious Disease"/>
            <person name="Ma L.-J."/>
            <person name="Dead R."/>
            <person name="Young S."/>
            <person name="Zeng Q."/>
            <person name="Koehrsen M."/>
            <person name="Alvarado L."/>
            <person name="Berlin A."/>
            <person name="Chapman S.B."/>
            <person name="Chen Z."/>
            <person name="Freedman E."/>
            <person name="Gellesch M."/>
            <person name="Goldberg J."/>
            <person name="Griggs A."/>
            <person name="Gujja S."/>
            <person name="Heilman E.R."/>
            <person name="Heiman D."/>
            <person name="Hepburn T."/>
            <person name="Howarth C."/>
            <person name="Jen D."/>
            <person name="Larson L."/>
            <person name="Mehta T."/>
            <person name="Neiman D."/>
            <person name="Pearson M."/>
            <person name="Roberts A."/>
            <person name="Saif S."/>
            <person name="Shea T."/>
            <person name="Shenoy N."/>
            <person name="Sisk P."/>
            <person name="Stolte C."/>
            <person name="Sykes S."/>
            <person name="Walk T."/>
            <person name="White J."/>
            <person name="Yandava C."/>
            <person name="Haas B."/>
            <person name="Nusbaum C."/>
            <person name="Birren B."/>
        </authorList>
    </citation>
    <scope>NUCLEOTIDE SEQUENCE</scope>
    <source>
        <strain evidence="3">R3-111a-1</strain>
    </source>
</reference>
<feature type="domain" description="Acyltransferase 3" evidence="2">
    <location>
        <begin position="69"/>
        <end position="470"/>
    </location>
</feature>
<dbReference type="EMBL" id="GL385399">
    <property type="protein sequence ID" value="EJT72129.1"/>
    <property type="molecule type" value="Genomic_DNA"/>
</dbReference>
<dbReference type="RefSeq" id="XP_009225103.1">
    <property type="nucleotide sequence ID" value="XM_009226839.1"/>
</dbReference>
<evidence type="ECO:0000313" key="4">
    <source>
        <dbReference type="EnsemblFungi" id="EJT72129"/>
    </source>
</evidence>
<evidence type="ECO:0000313" key="5">
    <source>
        <dbReference type="Proteomes" id="UP000006039"/>
    </source>
</evidence>
<dbReference type="PANTHER" id="PTHR23028:SF134">
    <property type="entry name" value="PUTATIVE (AFU_ORTHOLOGUE AFUA_4G08520)-RELATED"/>
    <property type="match status" value="1"/>
</dbReference>
<dbReference type="PANTHER" id="PTHR23028">
    <property type="entry name" value="ACETYLTRANSFERASE"/>
    <property type="match status" value="1"/>
</dbReference>
<organism evidence="3">
    <name type="scientific">Gaeumannomyces tritici (strain R3-111a-1)</name>
    <name type="common">Wheat and barley take-all root rot fungus</name>
    <name type="synonym">Gaeumannomyces graminis var. tritici</name>
    <dbReference type="NCBI Taxonomy" id="644352"/>
    <lineage>
        <taxon>Eukaryota</taxon>
        <taxon>Fungi</taxon>
        <taxon>Dikarya</taxon>
        <taxon>Ascomycota</taxon>
        <taxon>Pezizomycotina</taxon>
        <taxon>Sordariomycetes</taxon>
        <taxon>Sordariomycetidae</taxon>
        <taxon>Magnaporthales</taxon>
        <taxon>Magnaporthaceae</taxon>
        <taxon>Gaeumannomyces</taxon>
    </lineage>
</organism>
<name>J3P656_GAET3</name>
<dbReference type="eggNOG" id="ENOG502RYMZ">
    <property type="taxonomic scope" value="Eukaryota"/>
</dbReference>
<feature type="transmembrane region" description="Helical" evidence="1">
    <location>
        <begin position="163"/>
        <end position="184"/>
    </location>
</feature>
<dbReference type="InterPro" id="IPR002656">
    <property type="entry name" value="Acyl_transf_3_dom"/>
</dbReference>
<dbReference type="AlphaFoldDB" id="J3P656"/>
<dbReference type="GeneID" id="20349455"/>